<dbReference type="AlphaFoldDB" id="A0A7S1VC94"/>
<proteinExistence type="predicted"/>
<dbReference type="EMBL" id="HBGK01036264">
    <property type="protein sequence ID" value="CAD9294970.1"/>
    <property type="molecule type" value="Transcribed_RNA"/>
</dbReference>
<gene>
    <name evidence="1" type="ORF">GOCE00092_LOCUS18780</name>
</gene>
<accession>A0A7S1VC94</accession>
<sequence>MYETFGLGLARRPWPAWMTATMLGLSLYSRSKGMFENLLLAPGKTPMLKAVRLIRRMKGNITQRPLQPPPHRLSAIRWPSVTDVGTCVEPDGVFLTCAGGNGVERR</sequence>
<evidence type="ECO:0000313" key="1">
    <source>
        <dbReference type="EMBL" id="CAD9294970.1"/>
    </source>
</evidence>
<organism evidence="1">
    <name type="scientific">Grammatophora oceanica</name>
    <dbReference type="NCBI Taxonomy" id="210454"/>
    <lineage>
        <taxon>Eukaryota</taxon>
        <taxon>Sar</taxon>
        <taxon>Stramenopiles</taxon>
        <taxon>Ochrophyta</taxon>
        <taxon>Bacillariophyta</taxon>
        <taxon>Fragilariophyceae</taxon>
        <taxon>Fragilariophycidae</taxon>
        <taxon>Rhabdonematales</taxon>
        <taxon>Grammatophoraceae</taxon>
        <taxon>Grammatophora</taxon>
    </lineage>
</organism>
<name>A0A7S1VC94_9STRA</name>
<reference evidence="1" key="1">
    <citation type="submission" date="2021-01" db="EMBL/GenBank/DDBJ databases">
        <authorList>
            <person name="Corre E."/>
            <person name="Pelletier E."/>
            <person name="Niang G."/>
            <person name="Scheremetjew M."/>
            <person name="Finn R."/>
            <person name="Kale V."/>
            <person name="Holt S."/>
            <person name="Cochrane G."/>
            <person name="Meng A."/>
            <person name="Brown T."/>
            <person name="Cohen L."/>
        </authorList>
    </citation>
    <scope>NUCLEOTIDE SEQUENCE</scope>
    <source>
        <strain evidence="1">CCMP 410</strain>
    </source>
</reference>
<protein>
    <submittedName>
        <fullName evidence="1">Uncharacterized protein</fullName>
    </submittedName>
</protein>